<evidence type="ECO:0000259" key="6">
    <source>
        <dbReference type="Pfam" id="PF25390"/>
    </source>
</evidence>
<feature type="repeat" description="RCC1" evidence="4">
    <location>
        <begin position="321"/>
        <end position="378"/>
    </location>
</feature>
<dbReference type="InterPro" id="IPR058923">
    <property type="entry name" value="RCC1-like_dom"/>
</dbReference>
<feature type="compositionally biased region" description="Low complexity" evidence="5">
    <location>
        <begin position="117"/>
        <end position="134"/>
    </location>
</feature>
<feature type="repeat" description="RCC1" evidence="4">
    <location>
        <begin position="199"/>
        <end position="261"/>
    </location>
</feature>
<dbReference type="GO" id="GO:0005085">
    <property type="term" value="F:guanyl-nucleotide exchange factor activity"/>
    <property type="evidence" value="ECO:0007669"/>
    <property type="project" value="TreeGrafter"/>
</dbReference>
<reference evidence="7 8" key="1">
    <citation type="submission" date="2019-03" db="EMBL/GenBank/DDBJ databases">
        <title>Sequencing 23 genomes of Wallemia ichthyophaga.</title>
        <authorList>
            <person name="Gostincar C."/>
        </authorList>
    </citation>
    <scope>NUCLEOTIDE SEQUENCE [LARGE SCALE GENOMIC DNA]</scope>
    <source>
        <strain evidence="7 8">EXF-5753</strain>
    </source>
</reference>
<feature type="repeat" description="RCC1" evidence="4">
    <location>
        <begin position="432"/>
        <end position="493"/>
    </location>
</feature>
<feature type="compositionally biased region" description="Low complexity" evidence="5">
    <location>
        <begin position="167"/>
        <end position="177"/>
    </location>
</feature>
<organism evidence="7 8">
    <name type="scientific">Wallemia hederae</name>
    <dbReference type="NCBI Taxonomy" id="1540922"/>
    <lineage>
        <taxon>Eukaryota</taxon>
        <taxon>Fungi</taxon>
        <taxon>Dikarya</taxon>
        <taxon>Basidiomycota</taxon>
        <taxon>Wallemiomycotina</taxon>
        <taxon>Wallemiomycetes</taxon>
        <taxon>Wallemiales</taxon>
        <taxon>Wallemiaceae</taxon>
        <taxon>Wallemia</taxon>
    </lineage>
</organism>
<comment type="caution">
    <text evidence="7">The sequence shown here is derived from an EMBL/GenBank/DDBJ whole genome shotgun (WGS) entry which is preliminary data.</text>
</comment>
<feature type="region of interest" description="Disordered" evidence="5">
    <location>
        <begin position="102"/>
        <end position="177"/>
    </location>
</feature>
<dbReference type="Pfam" id="PF03660">
    <property type="entry name" value="PHF5"/>
    <property type="match status" value="1"/>
</dbReference>
<gene>
    <name evidence="7" type="ORF">E3P99_04032</name>
</gene>
<accession>A0A4T0FDY8</accession>
<proteinExistence type="inferred from homology"/>
<dbReference type="Pfam" id="PF25390">
    <property type="entry name" value="WD40_RLD"/>
    <property type="match status" value="1"/>
</dbReference>
<name>A0A4T0FDY8_9BASI</name>
<evidence type="ECO:0000256" key="2">
    <source>
        <dbReference type="ARBA" id="ARBA00022658"/>
    </source>
</evidence>
<feature type="compositionally biased region" description="Polar residues" evidence="5">
    <location>
        <begin position="107"/>
        <end position="116"/>
    </location>
</feature>
<dbReference type="GO" id="GO:0005737">
    <property type="term" value="C:cytoplasm"/>
    <property type="evidence" value="ECO:0007669"/>
    <property type="project" value="TreeGrafter"/>
</dbReference>
<protein>
    <recommendedName>
        <fullName evidence="6">RCC1-like domain-containing protein</fullName>
    </recommendedName>
</protein>
<feature type="region of interest" description="Disordered" evidence="5">
    <location>
        <begin position="562"/>
        <end position="586"/>
    </location>
</feature>
<dbReference type="PROSITE" id="PS00626">
    <property type="entry name" value="RCC1_2"/>
    <property type="match status" value="2"/>
</dbReference>
<dbReference type="InterPro" id="IPR000408">
    <property type="entry name" value="Reg_chr_condens"/>
</dbReference>
<dbReference type="PRINTS" id="PR00633">
    <property type="entry name" value="RCCNDNSATION"/>
</dbReference>
<feature type="repeat" description="RCC1" evidence="4">
    <location>
        <begin position="379"/>
        <end position="431"/>
    </location>
</feature>
<evidence type="ECO:0000256" key="3">
    <source>
        <dbReference type="ARBA" id="ARBA00022737"/>
    </source>
</evidence>
<dbReference type="InterPro" id="IPR005345">
    <property type="entry name" value="PHF5"/>
</dbReference>
<sequence>MSKHHPDLIMCRRQPGISIGRLCDKCDGKCPVCDSYVRPQTIVKICDECAFGTFGGKCVICGGPGISDAYYCAECTTLEKDRDGCVKIVNLGSSKLDLAYQKRQAGQRPNSNFNLESQPTRQSSRAAAAASSKPKPAPKPQPQASKKRKASSDNEDEPQKPTKRRQPATAAAPARPRQIAREAVSLNQLPKITSSGQVKTLLVFGTGDFGQFGLGVDVLGEIKRPRIHQWTEEAIEDNQLGSQGVEQIAAGGMHNLMIDSNGKIWSWGVNDGMSLGRVTTDTGVEAEELETVPMKVDGLEDFRAVRIAAGDYISLAISDEGELRAWGSFNSNDGLLGFDGKPNGARKQVKPAVLPQLAKHRIVQAVCGADHALVLTTAGLVYAWGNGQQQQLGRRVIERRKLNGLTPEPLHLRKIVAVGTGSYHSFAVDQDGVVFGWGLNKMRQTGVSDDRDGYEDTIAVPTPIDALHPDQHDGSRVVQISGGEHHTLFLFDNGEVWGCGRCDGKELGLGKDHPAYQEILENNDRVADEARQEKAKKQGTKIEDTEAPKTIADEFVEQPVRIQFPPPPTEDEPKPANTPYKDGPSKTKIKQISAGLRHNLAVSDQGYVYSWGYGNACQLGQGAAESIEEPTRIDNTALTKVDAMLVSAGGQHCAILAEKKGDENAVSVKEKEVSAAAAKKKEEDADNKDEGKDEEKEEGDGDGDKK</sequence>
<dbReference type="InterPro" id="IPR051553">
    <property type="entry name" value="Ran_GTPase-activating"/>
</dbReference>
<dbReference type="Proteomes" id="UP000310189">
    <property type="component" value="Unassembled WGS sequence"/>
</dbReference>
<keyword evidence="8" id="KW-1185">Reference proteome</keyword>
<evidence type="ECO:0000313" key="8">
    <source>
        <dbReference type="Proteomes" id="UP000310189"/>
    </source>
</evidence>
<dbReference type="InterPro" id="IPR009091">
    <property type="entry name" value="RCC1/BLIP-II"/>
</dbReference>
<evidence type="ECO:0000256" key="4">
    <source>
        <dbReference type="PROSITE-ProRule" id="PRU00235"/>
    </source>
</evidence>
<comment type="similarity">
    <text evidence="1">Belongs to the PHF5 family.</text>
</comment>
<dbReference type="OrthoDB" id="61110at2759"/>
<dbReference type="Gene3D" id="2.130.10.30">
    <property type="entry name" value="Regulator of chromosome condensation 1/beta-lactamase-inhibitor protein II"/>
    <property type="match status" value="1"/>
</dbReference>
<feature type="repeat" description="RCC1" evidence="4">
    <location>
        <begin position="262"/>
        <end position="320"/>
    </location>
</feature>
<dbReference type="SUPFAM" id="SSF50985">
    <property type="entry name" value="RCC1/BLIP-II"/>
    <property type="match status" value="1"/>
</dbReference>
<dbReference type="PROSITE" id="PS50012">
    <property type="entry name" value="RCC1_3"/>
    <property type="match status" value="6"/>
</dbReference>
<evidence type="ECO:0000256" key="1">
    <source>
        <dbReference type="ARBA" id="ARBA00008626"/>
    </source>
</evidence>
<feature type="repeat" description="RCC1" evidence="4">
    <location>
        <begin position="606"/>
        <end position="659"/>
    </location>
</feature>
<evidence type="ECO:0000256" key="5">
    <source>
        <dbReference type="SAM" id="MobiDB-lite"/>
    </source>
</evidence>
<feature type="region of interest" description="Disordered" evidence="5">
    <location>
        <begin position="662"/>
        <end position="706"/>
    </location>
</feature>
<dbReference type="GO" id="GO:0000398">
    <property type="term" value="P:mRNA splicing, via spliceosome"/>
    <property type="evidence" value="ECO:0007669"/>
    <property type="project" value="InterPro"/>
</dbReference>
<feature type="compositionally biased region" description="Basic and acidic residues" evidence="5">
    <location>
        <begin position="662"/>
        <end position="694"/>
    </location>
</feature>
<evidence type="ECO:0000313" key="7">
    <source>
        <dbReference type="EMBL" id="TIA85294.1"/>
    </source>
</evidence>
<dbReference type="EMBL" id="SPNW01000116">
    <property type="protein sequence ID" value="TIA85294.1"/>
    <property type="molecule type" value="Genomic_DNA"/>
</dbReference>
<feature type="compositionally biased region" description="Acidic residues" evidence="5">
    <location>
        <begin position="695"/>
        <end position="706"/>
    </location>
</feature>
<feature type="domain" description="RCC1-like" evidence="6">
    <location>
        <begin position="201"/>
        <end position="655"/>
    </location>
</feature>
<keyword evidence="2" id="KW-0344">Guanine-nucleotide releasing factor</keyword>
<dbReference type="AlphaFoldDB" id="A0A4T0FDY8"/>
<dbReference type="PANTHER" id="PTHR45982">
    <property type="entry name" value="REGULATOR OF CHROMOSOME CONDENSATION"/>
    <property type="match status" value="1"/>
</dbReference>
<dbReference type="PANTHER" id="PTHR45982:SF1">
    <property type="entry name" value="REGULATOR OF CHROMOSOME CONDENSATION"/>
    <property type="match status" value="1"/>
</dbReference>
<keyword evidence="3" id="KW-0677">Repeat</keyword>